<dbReference type="KEGG" id="kmn:HW532_00950"/>
<proteinExistence type="predicted"/>
<evidence type="ECO:0000256" key="1">
    <source>
        <dbReference type="SAM" id="MobiDB-lite"/>
    </source>
</evidence>
<organism evidence="2 3">
    <name type="scientific">Kaustia mangrovi</name>
    <dbReference type="NCBI Taxonomy" id="2593653"/>
    <lineage>
        <taxon>Bacteria</taxon>
        <taxon>Pseudomonadati</taxon>
        <taxon>Pseudomonadota</taxon>
        <taxon>Alphaproteobacteria</taxon>
        <taxon>Hyphomicrobiales</taxon>
        <taxon>Parvibaculaceae</taxon>
        <taxon>Kaustia</taxon>
    </lineage>
</organism>
<dbReference type="EMBL" id="CP058214">
    <property type="protein sequence ID" value="QPC41430.1"/>
    <property type="molecule type" value="Genomic_DNA"/>
</dbReference>
<evidence type="ECO:0000313" key="3">
    <source>
        <dbReference type="Proteomes" id="UP000593594"/>
    </source>
</evidence>
<accession>A0A7S8HAC6</accession>
<dbReference type="Proteomes" id="UP000593594">
    <property type="component" value="Chromosome"/>
</dbReference>
<gene>
    <name evidence="2" type="ORF">HW532_00950</name>
</gene>
<dbReference type="RefSeq" id="WP_213162648.1">
    <property type="nucleotide sequence ID" value="NZ_CP058214.1"/>
</dbReference>
<feature type="region of interest" description="Disordered" evidence="1">
    <location>
        <begin position="1"/>
        <end position="23"/>
    </location>
</feature>
<keyword evidence="3" id="KW-1185">Reference proteome</keyword>
<protein>
    <submittedName>
        <fullName evidence="2">Uncharacterized protein</fullName>
    </submittedName>
</protein>
<evidence type="ECO:0000313" key="2">
    <source>
        <dbReference type="EMBL" id="QPC41430.1"/>
    </source>
</evidence>
<dbReference type="AlphaFoldDB" id="A0A7S8HAC6"/>
<sequence>MSMKHASQETPGARAEEETSSELVGQIRKLRWIGMEAEAQPLETRLCRMRVTDVVVGTPQDTD</sequence>
<reference evidence="2 3" key="1">
    <citation type="submission" date="2020-06" db="EMBL/GenBank/DDBJ databases">
        <title>Genome sequence of 2 isolates from Red Sea Mangroves.</title>
        <authorList>
            <person name="Sefrji F."/>
            <person name="Michoud G."/>
            <person name="Merlino G."/>
            <person name="Daffonchio D."/>
        </authorList>
    </citation>
    <scope>NUCLEOTIDE SEQUENCE [LARGE SCALE GENOMIC DNA]</scope>
    <source>
        <strain evidence="2 3">R1DC25</strain>
    </source>
</reference>
<name>A0A7S8HAC6_9HYPH</name>